<feature type="transmembrane region" description="Helical" evidence="1">
    <location>
        <begin position="20"/>
        <end position="38"/>
    </location>
</feature>
<evidence type="ECO:0000313" key="2">
    <source>
        <dbReference type="EMBL" id="MBB3126914.1"/>
    </source>
</evidence>
<keyword evidence="1" id="KW-0472">Membrane</keyword>
<dbReference type="InterPro" id="IPR050879">
    <property type="entry name" value="Acyltransferase_3"/>
</dbReference>
<feature type="transmembrane region" description="Helical" evidence="1">
    <location>
        <begin position="177"/>
        <end position="197"/>
    </location>
</feature>
<dbReference type="GO" id="GO:0016020">
    <property type="term" value="C:membrane"/>
    <property type="evidence" value="ECO:0007669"/>
    <property type="project" value="TreeGrafter"/>
</dbReference>
<protein>
    <submittedName>
        <fullName evidence="2">Peptidoglycan/LPS O-acetylase OafA/YrhL</fullName>
    </submittedName>
</protein>
<reference evidence="2 3" key="1">
    <citation type="submission" date="2020-08" db="EMBL/GenBank/DDBJ databases">
        <title>Genomic Encyclopedia of Type Strains, Phase III (KMG-III): the genomes of soil and plant-associated and newly described type strains.</title>
        <authorList>
            <person name="Whitman W."/>
        </authorList>
    </citation>
    <scope>NUCLEOTIDE SEQUENCE [LARGE SCALE GENOMIC DNA]</scope>
    <source>
        <strain evidence="2 3">CECT 5831</strain>
    </source>
</reference>
<keyword evidence="1" id="KW-0812">Transmembrane</keyword>
<dbReference type="Proteomes" id="UP000517523">
    <property type="component" value="Unassembled WGS sequence"/>
</dbReference>
<comment type="caution">
    <text evidence="2">The sequence shown here is derived from an EMBL/GenBank/DDBJ whole genome shotgun (WGS) entry which is preliminary data.</text>
</comment>
<sequence>MGRNRADRLAGFLDPARLEAASSLCSVLLIVIVWLAVFHTSRLADLWGDTAASLLYVTNWWFIVNDTAYFSRFGTASPLMHFWSLAIEEQFYLVWPGLLMLGLRFITNRKIMLALVLMGALASALAMFFLYVSGLLDTSRVYYGTDTRAFSLLMGAGLALCRPAGNPAIEERGRPGISTIATDVIGFAGLAVLIWMICGTRRSGHRSDILEVP</sequence>
<feature type="transmembrane region" description="Helical" evidence="1">
    <location>
        <begin position="113"/>
        <end position="136"/>
    </location>
</feature>
<dbReference type="PANTHER" id="PTHR23028:SF53">
    <property type="entry name" value="ACYL_TRANSF_3 DOMAIN-CONTAINING PROTEIN"/>
    <property type="match status" value="1"/>
</dbReference>
<dbReference type="AlphaFoldDB" id="A0A839TJH8"/>
<dbReference type="RefSeq" id="WP_183581509.1">
    <property type="nucleotide sequence ID" value="NZ_JACHXJ010000001.1"/>
</dbReference>
<proteinExistence type="predicted"/>
<evidence type="ECO:0000313" key="3">
    <source>
        <dbReference type="Proteomes" id="UP000517523"/>
    </source>
</evidence>
<gene>
    <name evidence="2" type="ORF">FHS19_001568</name>
</gene>
<feature type="transmembrane region" description="Helical" evidence="1">
    <location>
        <begin position="90"/>
        <end position="106"/>
    </location>
</feature>
<dbReference type="PANTHER" id="PTHR23028">
    <property type="entry name" value="ACETYLTRANSFERASE"/>
    <property type="match status" value="1"/>
</dbReference>
<name>A0A839TJH8_9BACL</name>
<accession>A0A839TJH8</accession>
<evidence type="ECO:0000256" key="1">
    <source>
        <dbReference type="SAM" id="Phobius"/>
    </source>
</evidence>
<keyword evidence="1" id="KW-1133">Transmembrane helix</keyword>
<dbReference type="GO" id="GO:0009103">
    <property type="term" value="P:lipopolysaccharide biosynthetic process"/>
    <property type="evidence" value="ECO:0007669"/>
    <property type="project" value="TreeGrafter"/>
</dbReference>
<organism evidence="2 3">
    <name type="scientific">Paenibacillus rhizosphaerae</name>
    <dbReference type="NCBI Taxonomy" id="297318"/>
    <lineage>
        <taxon>Bacteria</taxon>
        <taxon>Bacillati</taxon>
        <taxon>Bacillota</taxon>
        <taxon>Bacilli</taxon>
        <taxon>Bacillales</taxon>
        <taxon>Paenibacillaceae</taxon>
        <taxon>Paenibacillus</taxon>
    </lineage>
</organism>
<dbReference type="EMBL" id="JACHXJ010000001">
    <property type="protein sequence ID" value="MBB3126914.1"/>
    <property type="molecule type" value="Genomic_DNA"/>
</dbReference>